<dbReference type="GO" id="GO:0008270">
    <property type="term" value="F:zinc ion binding"/>
    <property type="evidence" value="ECO:0007669"/>
    <property type="project" value="UniProtKB-KW"/>
</dbReference>
<comment type="cofactor">
    <cofactor evidence="2">
        <name>Mg(2+)</name>
        <dbReference type="ChEBI" id="CHEBI:18420"/>
    </cofactor>
</comment>
<dbReference type="GO" id="GO:0031123">
    <property type="term" value="P:RNA 3'-end processing"/>
    <property type="evidence" value="ECO:0007669"/>
    <property type="project" value="TreeGrafter"/>
</dbReference>
<evidence type="ECO:0000256" key="2">
    <source>
        <dbReference type="ARBA" id="ARBA00001946"/>
    </source>
</evidence>
<evidence type="ECO:0000259" key="8">
    <source>
        <dbReference type="PROSITE" id="PS50158"/>
    </source>
</evidence>
<name>A0A672VAS9_STRHB</name>
<dbReference type="InterPro" id="IPR043519">
    <property type="entry name" value="NT_sf"/>
</dbReference>
<dbReference type="AlphaFoldDB" id="A0A672VAS9"/>
<feature type="domain" description="CCHC-type" evidence="8">
    <location>
        <begin position="352"/>
        <end position="368"/>
    </location>
</feature>
<dbReference type="SMART" id="SM00343">
    <property type="entry name" value="ZnF_C2HC"/>
    <property type="match status" value="2"/>
</dbReference>
<dbReference type="Ensembl" id="ENSSHBT00005029265.1">
    <property type="protein sequence ID" value="ENSSHBP00005024589.1"/>
    <property type="gene ID" value="ENSSHBG00005020486.1"/>
</dbReference>
<evidence type="ECO:0000256" key="6">
    <source>
        <dbReference type="PROSITE-ProRule" id="PRU00047"/>
    </source>
</evidence>
<dbReference type="Pfam" id="PF22600">
    <property type="entry name" value="MTPAP-like_central"/>
    <property type="match status" value="1"/>
</dbReference>
<evidence type="ECO:0000313" key="10">
    <source>
        <dbReference type="Proteomes" id="UP000472266"/>
    </source>
</evidence>
<keyword evidence="3" id="KW-0808">Transferase</keyword>
<dbReference type="GeneTree" id="ENSGT00940000156859"/>
<accession>A0A672VAS9</accession>
<dbReference type="Gene3D" id="3.30.460.10">
    <property type="entry name" value="Beta Polymerase, domain 2"/>
    <property type="match status" value="1"/>
</dbReference>
<dbReference type="GO" id="GO:0003676">
    <property type="term" value="F:nucleic acid binding"/>
    <property type="evidence" value="ECO:0007669"/>
    <property type="project" value="InterPro"/>
</dbReference>
<reference evidence="9" key="3">
    <citation type="submission" date="2025-09" db="UniProtKB">
        <authorList>
            <consortium name="Ensembl"/>
        </authorList>
    </citation>
    <scope>IDENTIFICATION</scope>
</reference>
<dbReference type="CDD" id="cd05402">
    <property type="entry name" value="NT_PAP_TUTase"/>
    <property type="match status" value="1"/>
</dbReference>
<keyword evidence="6" id="KW-0862">Zinc</keyword>
<evidence type="ECO:0000256" key="4">
    <source>
        <dbReference type="ARBA" id="ARBA00022723"/>
    </source>
</evidence>
<dbReference type="PANTHER" id="PTHR12271">
    <property type="entry name" value="POLY A POLYMERASE CID PAP -RELATED"/>
    <property type="match status" value="1"/>
</dbReference>
<keyword evidence="5" id="KW-0460">Magnesium</keyword>
<dbReference type="InterPro" id="IPR036875">
    <property type="entry name" value="Znf_CCHC_sf"/>
</dbReference>
<evidence type="ECO:0000313" key="9">
    <source>
        <dbReference type="Ensembl" id="ENSSHBP00005024589.1"/>
    </source>
</evidence>
<dbReference type="InterPro" id="IPR002058">
    <property type="entry name" value="PAP_assoc"/>
</dbReference>
<reference evidence="9" key="2">
    <citation type="submission" date="2025-08" db="UniProtKB">
        <authorList>
            <consortium name="Ensembl"/>
        </authorList>
    </citation>
    <scope>IDENTIFICATION</scope>
</reference>
<proteinExistence type="predicted"/>
<keyword evidence="6" id="KW-0863">Zinc-finger</keyword>
<dbReference type="GO" id="GO:0050265">
    <property type="term" value="F:RNA uridylyltransferase activity"/>
    <property type="evidence" value="ECO:0007669"/>
    <property type="project" value="TreeGrafter"/>
</dbReference>
<keyword evidence="10" id="KW-1185">Reference proteome</keyword>
<dbReference type="Gene3D" id="4.10.60.10">
    <property type="entry name" value="Zinc finger, CCHC-type"/>
    <property type="match status" value="2"/>
</dbReference>
<evidence type="ECO:0000256" key="7">
    <source>
        <dbReference type="SAM" id="MobiDB-lite"/>
    </source>
</evidence>
<dbReference type="PROSITE" id="PS50158">
    <property type="entry name" value="ZF_CCHC"/>
    <property type="match status" value="2"/>
</dbReference>
<dbReference type="PANTHER" id="PTHR12271:SF34">
    <property type="entry name" value="TERMINAL URIDYLYLTRANSFERASE 7"/>
    <property type="match status" value="1"/>
</dbReference>
<dbReference type="Gene3D" id="1.10.1410.10">
    <property type="match status" value="2"/>
</dbReference>
<dbReference type="Pfam" id="PF16631">
    <property type="entry name" value="TUTF7_u4"/>
    <property type="match status" value="1"/>
</dbReference>
<feature type="region of interest" description="Disordered" evidence="7">
    <location>
        <begin position="271"/>
        <end position="303"/>
    </location>
</feature>
<dbReference type="Pfam" id="PF00098">
    <property type="entry name" value="zf-CCHC"/>
    <property type="match status" value="2"/>
</dbReference>
<keyword evidence="4" id="KW-0479">Metal-binding</keyword>
<feature type="domain" description="CCHC-type" evidence="8">
    <location>
        <begin position="247"/>
        <end position="261"/>
    </location>
</feature>
<dbReference type="Proteomes" id="UP000472266">
    <property type="component" value="Chromosome 3"/>
</dbReference>
<evidence type="ECO:0000256" key="5">
    <source>
        <dbReference type="ARBA" id="ARBA00022842"/>
    </source>
</evidence>
<dbReference type="SUPFAM" id="SSF57756">
    <property type="entry name" value="Retrovirus zinc finger-like domains"/>
    <property type="match status" value="2"/>
</dbReference>
<dbReference type="Pfam" id="PF03828">
    <property type="entry name" value="PAP_assoc"/>
    <property type="match status" value="1"/>
</dbReference>
<organism evidence="9 10">
    <name type="scientific">Strigops habroptila</name>
    <name type="common">Kakapo</name>
    <dbReference type="NCBI Taxonomy" id="2489341"/>
    <lineage>
        <taxon>Eukaryota</taxon>
        <taxon>Metazoa</taxon>
        <taxon>Chordata</taxon>
        <taxon>Craniata</taxon>
        <taxon>Vertebrata</taxon>
        <taxon>Euteleostomi</taxon>
        <taxon>Archelosauria</taxon>
        <taxon>Archosauria</taxon>
        <taxon>Dinosauria</taxon>
        <taxon>Saurischia</taxon>
        <taxon>Theropoda</taxon>
        <taxon>Coelurosauria</taxon>
        <taxon>Aves</taxon>
        <taxon>Neognathae</taxon>
        <taxon>Neoaves</taxon>
        <taxon>Telluraves</taxon>
        <taxon>Australaves</taxon>
        <taxon>Psittaciformes</taxon>
        <taxon>Psittacidae</taxon>
        <taxon>Strigops</taxon>
    </lineage>
</organism>
<dbReference type="SUPFAM" id="SSF81631">
    <property type="entry name" value="PAP/OAS1 substrate-binding domain"/>
    <property type="match status" value="1"/>
</dbReference>
<evidence type="ECO:0000256" key="3">
    <source>
        <dbReference type="ARBA" id="ARBA00022679"/>
    </source>
</evidence>
<dbReference type="InterPro" id="IPR001878">
    <property type="entry name" value="Znf_CCHC"/>
</dbReference>
<comment type="cofactor">
    <cofactor evidence="1">
        <name>Mn(2+)</name>
        <dbReference type="ChEBI" id="CHEBI:29035"/>
    </cofactor>
</comment>
<reference evidence="9 10" key="1">
    <citation type="submission" date="2019-11" db="EMBL/GenBank/DDBJ databases">
        <title>Strigops habroptila (kakapo) genome, bStrHab1, primary haplotype, v2.</title>
        <authorList>
            <person name="Jarvis E.D."/>
            <person name="Howard J."/>
            <person name="Rhie A."/>
            <person name="Phillippy A."/>
            <person name="Korlach J."/>
            <person name="Digby A."/>
            <person name="Iorns D."/>
            <person name="Eason D."/>
            <person name="Robertson B."/>
            <person name="Raemaekers T."/>
            <person name="Howe K."/>
            <person name="Lewin H."/>
            <person name="Damas J."/>
            <person name="Hastie A."/>
            <person name="Tracey A."/>
            <person name="Chow W."/>
            <person name="Fedrigo O."/>
        </authorList>
    </citation>
    <scope>NUCLEOTIDE SEQUENCE [LARGE SCALE GENOMIC DNA]</scope>
</reference>
<dbReference type="InterPro" id="IPR054708">
    <property type="entry name" value="MTPAP-like_central"/>
</dbReference>
<sequence length="373" mass="43798">MTMDGLETAEGLDCIRIIEDLAKVLKKQSGLRNVLPITTAKVPIVKFFHVRSGLEVDISLYNTLALHNTRLLSSYAAIDPRVKYLCYTMKVFTKIYKEPKKPEILVDGWNVYFFDKIEELPVVWPDYGKNTESVGQLWLGLLRFYTEEFDFKEHVICIRRKNLLTTFKKQWTSKYIVIEDPFDLNHNLGAGLSRKMTNFIMKAFINGRRLFGTPIKVFPKEYLSKMEYFFDPEVLTEGELAPNDRCCRTCGKIGHFMRDCPMRRKLRRRRGFEDTKNQRYTESKEKRSNEDKETQLKTTEKESSIKEGKLRVCTPQKRKLGRTIVETGREKTPRQSAEKWKRLEDKDLREKRCFICGREGHIKKECPQYKGAA</sequence>
<evidence type="ECO:0000256" key="1">
    <source>
        <dbReference type="ARBA" id="ARBA00001936"/>
    </source>
</evidence>
<dbReference type="SUPFAM" id="SSF81301">
    <property type="entry name" value="Nucleotidyltransferase"/>
    <property type="match status" value="1"/>
</dbReference>
<protein>
    <recommendedName>
        <fullName evidence="8">CCHC-type domain-containing protein</fullName>
    </recommendedName>
</protein>